<sequence>MATMTLLYEGLKEATGDDPDALAAMPKNPISGLLFAEEDFDRLAAECTESRLPGYTVDSAGRVVSVATRKPCGTALRPTSPDAIARCNAAVAAVPPARVLLVEGAKPSDWSQALFLTEFSSSLAAFHGAAVALCVRDVLQANEAVIAAFKGRQTSTLMLGGGNGSSGGGGSGSGECADLEGVDVILVAEPDPRLWECCMMYLE</sequence>
<dbReference type="Proteomes" id="UP000664859">
    <property type="component" value="Unassembled WGS sequence"/>
</dbReference>
<evidence type="ECO:0000313" key="1">
    <source>
        <dbReference type="EMBL" id="KAG5175754.1"/>
    </source>
</evidence>
<proteinExistence type="predicted"/>
<reference evidence="1" key="1">
    <citation type="submission" date="2021-02" db="EMBL/GenBank/DDBJ databases">
        <title>First Annotated Genome of the Yellow-green Alga Tribonema minus.</title>
        <authorList>
            <person name="Mahan K.M."/>
        </authorList>
    </citation>
    <scope>NUCLEOTIDE SEQUENCE</scope>
    <source>
        <strain evidence="1">UTEX B ZZ1240</strain>
    </source>
</reference>
<dbReference type="AlphaFoldDB" id="A0A835YI20"/>
<keyword evidence="2" id="KW-1185">Reference proteome</keyword>
<gene>
    <name evidence="1" type="ORF">JKP88DRAFT_337476</name>
</gene>
<dbReference type="EMBL" id="JAFCMP010000546">
    <property type="protein sequence ID" value="KAG5175754.1"/>
    <property type="molecule type" value="Genomic_DNA"/>
</dbReference>
<protein>
    <submittedName>
        <fullName evidence="1">Uncharacterized protein</fullName>
    </submittedName>
</protein>
<name>A0A835YI20_9STRA</name>
<comment type="caution">
    <text evidence="1">The sequence shown here is derived from an EMBL/GenBank/DDBJ whole genome shotgun (WGS) entry which is preliminary data.</text>
</comment>
<evidence type="ECO:0000313" key="2">
    <source>
        <dbReference type="Proteomes" id="UP000664859"/>
    </source>
</evidence>
<organism evidence="1 2">
    <name type="scientific">Tribonema minus</name>
    <dbReference type="NCBI Taxonomy" id="303371"/>
    <lineage>
        <taxon>Eukaryota</taxon>
        <taxon>Sar</taxon>
        <taxon>Stramenopiles</taxon>
        <taxon>Ochrophyta</taxon>
        <taxon>PX clade</taxon>
        <taxon>Xanthophyceae</taxon>
        <taxon>Tribonematales</taxon>
        <taxon>Tribonemataceae</taxon>
        <taxon>Tribonema</taxon>
    </lineage>
</organism>
<accession>A0A835YI20</accession>